<keyword evidence="11" id="KW-1185">Reference proteome</keyword>
<proteinExistence type="inferred from homology"/>
<keyword evidence="4" id="KW-1015">Disulfide bond</keyword>
<dbReference type="FunFam" id="1.20.58.1040:FF:000003">
    <property type="entry name" value="glucan endo-1,3-beta-glucosidase 7"/>
    <property type="match status" value="1"/>
</dbReference>
<gene>
    <name evidence="10" type="ORF">Syun_002624</name>
</gene>
<dbReference type="InterPro" id="IPR017853">
    <property type="entry name" value="GH"/>
</dbReference>
<keyword evidence="3 7" id="KW-0378">Hydrolase</keyword>
<evidence type="ECO:0000256" key="6">
    <source>
        <dbReference type="RuleBase" id="RU004335"/>
    </source>
</evidence>
<evidence type="ECO:0000259" key="9">
    <source>
        <dbReference type="SMART" id="SM00768"/>
    </source>
</evidence>
<dbReference type="SMART" id="SM00768">
    <property type="entry name" value="X8"/>
    <property type="match status" value="1"/>
</dbReference>
<keyword evidence="5 7" id="KW-0326">Glycosidase</keyword>
<dbReference type="AlphaFoldDB" id="A0AAP0Q8Y8"/>
<feature type="domain" description="X8" evidence="9">
    <location>
        <begin position="173"/>
        <end position="257"/>
    </location>
</feature>
<dbReference type="Proteomes" id="UP001420932">
    <property type="component" value="Unassembled WGS sequence"/>
</dbReference>
<evidence type="ECO:0000256" key="1">
    <source>
        <dbReference type="ARBA" id="ARBA00008773"/>
    </source>
</evidence>
<evidence type="ECO:0000313" key="10">
    <source>
        <dbReference type="EMBL" id="KAK9170484.1"/>
    </source>
</evidence>
<organism evidence="10 11">
    <name type="scientific">Stephania yunnanensis</name>
    <dbReference type="NCBI Taxonomy" id="152371"/>
    <lineage>
        <taxon>Eukaryota</taxon>
        <taxon>Viridiplantae</taxon>
        <taxon>Streptophyta</taxon>
        <taxon>Embryophyta</taxon>
        <taxon>Tracheophyta</taxon>
        <taxon>Spermatophyta</taxon>
        <taxon>Magnoliopsida</taxon>
        <taxon>Ranunculales</taxon>
        <taxon>Menispermaceae</taxon>
        <taxon>Menispermoideae</taxon>
        <taxon>Cissampelideae</taxon>
        <taxon>Stephania</taxon>
    </lineage>
</organism>
<dbReference type="InterPro" id="IPR000490">
    <property type="entry name" value="Glyco_hydro_17"/>
</dbReference>
<feature type="compositionally biased region" description="Low complexity" evidence="8">
    <location>
        <begin position="152"/>
        <end position="171"/>
    </location>
</feature>
<evidence type="ECO:0000256" key="5">
    <source>
        <dbReference type="ARBA" id="ARBA00023295"/>
    </source>
</evidence>
<dbReference type="SUPFAM" id="SSF51445">
    <property type="entry name" value="(Trans)glycosidases"/>
    <property type="match status" value="1"/>
</dbReference>
<dbReference type="GO" id="GO:0005975">
    <property type="term" value="P:carbohydrate metabolic process"/>
    <property type="evidence" value="ECO:0007669"/>
    <property type="project" value="InterPro"/>
</dbReference>
<keyword evidence="2" id="KW-0732">Signal</keyword>
<dbReference type="Gene3D" id="1.20.58.1040">
    <property type="match status" value="1"/>
</dbReference>
<dbReference type="Pfam" id="PF00332">
    <property type="entry name" value="Glyco_hydro_17"/>
    <property type="match status" value="1"/>
</dbReference>
<evidence type="ECO:0000256" key="7">
    <source>
        <dbReference type="RuleBase" id="RU004336"/>
    </source>
</evidence>
<evidence type="ECO:0000256" key="4">
    <source>
        <dbReference type="ARBA" id="ARBA00023157"/>
    </source>
</evidence>
<comment type="similarity">
    <text evidence="1 6">Belongs to the glycosyl hydrolase 17 family.</text>
</comment>
<evidence type="ECO:0000256" key="3">
    <source>
        <dbReference type="ARBA" id="ARBA00022801"/>
    </source>
</evidence>
<dbReference type="Gene3D" id="3.20.20.80">
    <property type="entry name" value="Glycosidases"/>
    <property type="match status" value="1"/>
</dbReference>
<evidence type="ECO:0000256" key="8">
    <source>
        <dbReference type="SAM" id="MobiDB-lite"/>
    </source>
</evidence>
<feature type="region of interest" description="Disordered" evidence="8">
    <location>
        <begin position="149"/>
        <end position="171"/>
    </location>
</feature>
<comment type="caution">
    <text evidence="10">The sequence shown here is derived from an EMBL/GenBank/DDBJ whole genome shotgun (WGS) entry which is preliminary data.</text>
</comment>
<sequence length="259" mass="28156">MINPYPYFGGVRNQTLAYALFKPNPGFYDEASRITYTNMFDAQLDATYTAMRKLGFGDVEIVVAETGWPSVGDADQPFVNLENAVAYNGNLVKHVNSGLGTPLMPNRTFETFIFSLFNEDLKPGPTAERNFGLFRPDFTPVYDVGILRAPQDGSPSTAPGPTTTPAPSDGGKMWCVPKADAGESALQSNIDYVCSLGIDCTPIQWGGPCFDPNTVRSHASYAMNAYYQTYGRNAFNCDFAATGTLTPSDPSYDACLYVS</sequence>
<evidence type="ECO:0000313" key="11">
    <source>
        <dbReference type="Proteomes" id="UP001420932"/>
    </source>
</evidence>
<accession>A0AAP0Q8Y8</accession>
<dbReference type="EMBL" id="JBBNAF010000001">
    <property type="protein sequence ID" value="KAK9170484.1"/>
    <property type="molecule type" value="Genomic_DNA"/>
</dbReference>
<reference evidence="10 11" key="1">
    <citation type="submission" date="2024-01" db="EMBL/GenBank/DDBJ databases">
        <title>Genome assemblies of Stephania.</title>
        <authorList>
            <person name="Yang L."/>
        </authorList>
    </citation>
    <scope>NUCLEOTIDE SEQUENCE [LARGE SCALE GENOMIC DNA]</scope>
    <source>
        <strain evidence="10">YNDBR</strain>
        <tissue evidence="10">Leaf</tissue>
    </source>
</reference>
<evidence type="ECO:0000256" key="2">
    <source>
        <dbReference type="ARBA" id="ARBA00022729"/>
    </source>
</evidence>
<dbReference type="InterPro" id="IPR012946">
    <property type="entry name" value="X8"/>
</dbReference>
<dbReference type="InterPro" id="IPR044965">
    <property type="entry name" value="Glyco_hydro_17_plant"/>
</dbReference>
<name>A0AAP0Q8Y8_9MAGN</name>
<dbReference type="PROSITE" id="PS00587">
    <property type="entry name" value="GLYCOSYL_HYDROL_F17"/>
    <property type="match status" value="1"/>
</dbReference>
<protein>
    <recommendedName>
        <fullName evidence="9">X8 domain-containing protein</fullName>
    </recommendedName>
</protein>
<dbReference type="PANTHER" id="PTHR32227">
    <property type="entry name" value="GLUCAN ENDO-1,3-BETA-GLUCOSIDASE BG1-RELATED-RELATED"/>
    <property type="match status" value="1"/>
</dbReference>
<dbReference type="GO" id="GO:0004553">
    <property type="term" value="F:hydrolase activity, hydrolyzing O-glycosyl compounds"/>
    <property type="evidence" value="ECO:0007669"/>
    <property type="project" value="InterPro"/>
</dbReference>
<dbReference type="Pfam" id="PF07983">
    <property type="entry name" value="X8"/>
    <property type="match status" value="1"/>
</dbReference>